<dbReference type="PANTHER" id="PTHR15286:SF6">
    <property type="entry name" value="GH01133P"/>
    <property type="match status" value="1"/>
</dbReference>
<gene>
    <name evidence="3" type="primary">Cni-K05B2.2</name>
    <name evidence="3" type="synonym">Cnig_chr_X.g24206</name>
    <name evidence="3" type="ORF">B9Z55_024206</name>
</gene>
<sequence>MELKINIDGLERSVSGVTENTTCSQIIYALAHATSQRGRFVMVEKYRNVERRLAPTDRPLETLRKWREHAANVTFQMLRVDQNDAICDLVDEALPPEPSKPYLHPKQMSTSSMITSLPGKSAAGQQQQLENGQRSTSSLPTYTSTGVTGTLGRSSNNRRPPPPGKHFSNFSNNNFG</sequence>
<evidence type="ECO:0000256" key="1">
    <source>
        <dbReference type="SAM" id="MobiDB-lite"/>
    </source>
</evidence>
<dbReference type="SUPFAM" id="SSF54236">
    <property type="entry name" value="Ubiquitin-like"/>
    <property type="match status" value="1"/>
</dbReference>
<feature type="compositionally biased region" description="Polar residues" evidence="1">
    <location>
        <begin position="123"/>
        <end position="152"/>
    </location>
</feature>
<evidence type="ECO:0000313" key="3">
    <source>
        <dbReference type="EMBL" id="PIC18244.1"/>
    </source>
</evidence>
<feature type="region of interest" description="Disordered" evidence="1">
    <location>
        <begin position="95"/>
        <end position="176"/>
    </location>
</feature>
<dbReference type="InterPro" id="IPR029071">
    <property type="entry name" value="Ubiquitin-like_domsf"/>
</dbReference>
<dbReference type="Gene3D" id="3.10.20.90">
    <property type="entry name" value="Phosphatidylinositol 3-kinase Catalytic Subunit, Chain A, domain 1"/>
    <property type="match status" value="1"/>
</dbReference>
<dbReference type="Pfam" id="PF21712">
    <property type="entry name" value="RASSF8-10_RA"/>
    <property type="match status" value="1"/>
</dbReference>
<evidence type="ECO:0000313" key="4">
    <source>
        <dbReference type="Proteomes" id="UP000230233"/>
    </source>
</evidence>
<dbReference type="Proteomes" id="UP000230233">
    <property type="component" value="Chromosome X"/>
</dbReference>
<dbReference type="InterPro" id="IPR033593">
    <property type="entry name" value="N-RASSF"/>
</dbReference>
<dbReference type="EMBL" id="PDUG01000006">
    <property type="protein sequence ID" value="PIC18244.1"/>
    <property type="molecule type" value="Genomic_DNA"/>
</dbReference>
<dbReference type="STRING" id="1611254.A0A2G5SSZ0"/>
<comment type="caution">
    <text evidence="3">The sequence shown here is derived from an EMBL/GenBank/DDBJ whole genome shotgun (WGS) entry which is preliminary data.</text>
</comment>
<dbReference type="CDD" id="cd16123">
    <property type="entry name" value="RA_RASSF7_like"/>
    <property type="match status" value="1"/>
</dbReference>
<feature type="domain" description="Ras association" evidence="2">
    <location>
        <begin position="17"/>
        <end position="76"/>
    </location>
</feature>
<dbReference type="AlphaFoldDB" id="A0A2G5SSZ0"/>
<organism evidence="3 4">
    <name type="scientific">Caenorhabditis nigoni</name>
    <dbReference type="NCBI Taxonomy" id="1611254"/>
    <lineage>
        <taxon>Eukaryota</taxon>
        <taxon>Metazoa</taxon>
        <taxon>Ecdysozoa</taxon>
        <taxon>Nematoda</taxon>
        <taxon>Chromadorea</taxon>
        <taxon>Rhabditida</taxon>
        <taxon>Rhabditina</taxon>
        <taxon>Rhabditomorpha</taxon>
        <taxon>Rhabditoidea</taxon>
        <taxon>Rhabditidae</taxon>
        <taxon>Peloderinae</taxon>
        <taxon>Caenorhabditis</taxon>
    </lineage>
</organism>
<reference evidence="4" key="1">
    <citation type="submission" date="2017-10" db="EMBL/GenBank/DDBJ databases">
        <title>Rapid genome shrinkage in a self-fertile nematode reveals novel sperm competition proteins.</title>
        <authorList>
            <person name="Yin D."/>
            <person name="Schwarz E.M."/>
            <person name="Thomas C.G."/>
            <person name="Felde R.L."/>
            <person name="Korf I.F."/>
            <person name="Cutter A.D."/>
            <person name="Schartner C.M."/>
            <person name="Ralston E.J."/>
            <person name="Meyer B.J."/>
            <person name="Haag E.S."/>
        </authorList>
    </citation>
    <scope>NUCLEOTIDE SEQUENCE [LARGE SCALE GENOMIC DNA]</scope>
    <source>
        <strain evidence="4">JU1422</strain>
    </source>
</reference>
<dbReference type="InterPro" id="IPR048945">
    <property type="entry name" value="RASSF8/10_RA"/>
</dbReference>
<protein>
    <recommendedName>
        <fullName evidence="2">Ras association domain-containing protein</fullName>
    </recommendedName>
</protein>
<name>A0A2G5SSZ0_9PELO</name>
<proteinExistence type="predicted"/>
<evidence type="ECO:0000259" key="2">
    <source>
        <dbReference type="Pfam" id="PF21712"/>
    </source>
</evidence>
<dbReference type="OrthoDB" id="10051571at2759"/>
<accession>A0A2G5SSZ0</accession>
<keyword evidence="4" id="KW-1185">Reference proteome</keyword>
<dbReference type="PANTHER" id="PTHR15286">
    <property type="entry name" value="RAS-ASSOCIATING DOMAIN CONTAINING PROTEIN"/>
    <property type="match status" value="1"/>
</dbReference>